<protein>
    <submittedName>
        <fullName evidence="1">Uncharacterized protein</fullName>
    </submittedName>
</protein>
<name>A0A286TE61_BIFBI</name>
<proteinExistence type="predicted"/>
<evidence type="ECO:0000313" key="1">
    <source>
        <dbReference type="EMBL" id="BBA48626.1"/>
    </source>
</evidence>
<accession>A0A286TE61</accession>
<dbReference type="EMBL" id="AP018131">
    <property type="protein sequence ID" value="BBA48626.1"/>
    <property type="molecule type" value="Genomic_DNA"/>
</dbReference>
<dbReference type="AlphaFoldDB" id="A0A286TE61"/>
<organism evidence="1 2">
    <name type="scientific">Bifidobacterium bifidum LMG 13195</name>
    <dbReference type="NCBI Taxonomy" id="1207542"/>
    <lineage>
        <taxon>Bacteria</taxon>
        <taxon>Bacillati</taxon>
        <taxon>Actinomycetota</taxon>
        <taxon>Actinomycetes</taxon>
        <taxon>Bifidobacteriales</taxon>
        <taxon>Bifidobacteriaceae</taxon>
        <taxon>Bifidobacterium</taxon>
    </lineage>
</organism>
<sequence>MRMDALWPLFTNSVYCNAPSVLEQRCRACFEHKTAIFR</sequence>
<gene>
    <name evidence="1" type="ORF">BBJK_02410</name>
</gene>
<dbReference type="Proteomes" id="UP000262177">
    <property type="component" value="Chromosome"/>
</dbReference>
<evidence type="ECO:0000313" key="2">
    <source>
        <dbReference type="Proteomes" id="UP000262177"/>
    </source>
</evidence>
<reference evidence="1 2" key="1">
    <citation type="journal article" date="2017" name="Biosci. Biotechnol. Biochem.">
        <title>Identification and characterization of a sulfoglycosidase from Bifidobacterium bifidum implicated in mucin glycan utilization.</title>
        <authorList>
            <person name="Katoh T."/>
            <person name="Maeshibu T."/>
            <person name="Kikkawa K."/>
            <person name="Gotoh A."/>
            <person name="Tomabechi Y."/>
            <person name="Nakamura M."/>
            <person name="Liao W.-H."/>
            <person name="Yamaguchi M."/>
            <person name="Ashida H."/>
            <person name="Yamamoto K."/>
            <person name="Katayama T."/>
        </authorList>
    </citation>
    <scope>NUCLEOTIDE SEQUENCE [LARGE SCALE GENOMIC DNA]</scope>
    <source>
        <strain evidence="1 2">JCM 7004</strain>
    </source>
</reference>